<feature type="region of interest" description="Disordered" evidence="1">
    <location>
        <begin position="72"/>
        <end position="110"/>
    </location>
</feature>
<organism evidence="3 4">
    <name type="scientific">Nitzschia inconspicua</name>
    <dbReference type="NCBI Taxonomy" id="303405"/>
    <lineage>
        <taxon>Eukaryota</taxon>
        <taxon>Sar</taxon>
        <taxon>Stramenopiles</taxon>
        <taxon>Ochrophyta</taxon>
        <taxon>Bacillariophyta</taxon>
        <taxon>Bacillariophyceae</taxon>
        <taxon>Bacillariophycidae</taxon>
        <taxon>Bacillariales</taxon>
        <taxon>Bacillariaceae</taxon>
        <taxon>Nitzschia</taxon>
    </lineage>
</organism>
<dbReference type="Pfam" id="PF00188">
    <property type="entry name" value="CAP"/>
    <property type="match status" value="1"/>
</dbReference>
<dbReference type="PANTHER" id="PTHR31157">
    <property type="entry name" value="SCP DOMAIN-CONTAINING PROTEIN"/>
    <property type="match status" value="1"/>
</dbReference>
<accession>A0A9K3L3U3</accession>
<feature type="domain" description="SCP" evidence="2">
    <location>
        <begin position="220"/>
        <end position="335"/>
    </location>
</feature>
<evidence type="ECO:0000313" key="3">
    <source>
        <dbReference type="EMBL" id="KAG7354817.1"/>
    </source>
</evidence>
<feature type="compositionally biased region" description="Low complexity" evidence="1">
    <location>
        <begin position="78"/>
        <end position="101"/>
    </location>
</feature>
<dbReference type="PANTHER" id="PTHR31157:SF1">
    <property type="entry name" value="SCP DOMAIN-CONTAINING PROTEIN"/>
    <property type="match status" value="1"/>
</dbReference>
<reference evidence="3" key="2">
    <citation type="submission" date="2021-04" db="EMBL/GenBank/DDBJ databases">
        <authorList>
            <person name="Podell S."/>
        </authorList>
    </citation>
    <scope>NUCLEOTIDE SEQUENCE</scope>
    <source>
        <strain evidence="3">Hildebrandi</strain>
    </source>
</reference>
<dbReference type="Proteomes" id="UP000693970">
    <property type="component" value="Unassembled WGS sequence"/>
</dbReference>
<sequence length="338" mass="37824">MATTKSQSLFRRVFPTRRSHYDNTRPSSFETIGGVYQEPSRKGFHHEVLIVREERTAGDLGKQLKSLNDNATAATEPLSSASSFDDSLSGNESSSATRSSSSPPPFMSMEWRRQPSQRNLFANMDFHSLDNDVEGDEEHVSSDPVVECVAADAYAWISSGDSRHHDGAPLITLRSESVRLIDPKRPELQLGDDEVLHKVLTKASKHLPRHSGNFASLHVMINSERLRNQVAPLQRMVALDEMARQHAVEMANQQCLRHASLHDLQESLFHQQPQAAPSRIGSNVASCNDGDAARLFSFMMKECVADRNNILDRRYTYMGVGTCKSQHDGKLYVCQLFV</sequence>
<dbReference type="CDD" id="cd05379">
    <property type="entry name" value="CAP_bacterial"/>
    <property type="match status" value="1"/>
</dbReference>
<comment type="caution">
    <text evidence="3">The sequence shown here is derived from an EMBL/GenBank/DDBJ whole genome shotgun (WGS) entry which is preliminary data.</text>
</comment>
<evidence type="ECO:0000256" key="1">
    <source>
        <dbReference type="SAM" id="MobiDB-lite"/>
    </source>
</evidence>
<keyword evidence="4" id="KW-1185">Reference proteome</keyword>
<dbReference type="InterPro" id="IPR014044">
    <property type="entry name" value="CAP_dom"/>
</dbReference>
<reference evidence="3" key="1">
    <citation type="journal article" date="2021" name="Sci. Rep.">
        <title>Diploid genomic architecture of Nitzschia inconspicua, an elite biomass production diatom.</title>
        <authorList>
            <person name="Oliver A."/>
            <person name="Podell S."/>
            <person name="Pinowska A."/>
            <person name="Traller J.C."/>
            <person name="Smith S.R."/>
            <person name="McClure R."/>
            <person name="Beliaev A."/>
            <person name="Bohutskyi P."/>
            <person name="Hill E.A."/>
            <person name="Rabines A."/>
            <person name="Zheng H."/>
            <person name="Allen L.Z."/>
            <person name="Kuo A."/>
            <person name="Grigoriev I.V."/>
            <person name="Allen A.E."/>
            <person name="Hazlebeck D."/>
            <person name="Allen E.E."/>
        </authorList>
    </citation>
    <scope>NUCLEOTIDE SEQUENCE</scope>
    <source>
        <strain evidence="3">Hildebrandi</strain>
    </source>
</reference>
<dbReference type="EMBL" id="JAGRRH010000016">
    <property type="protein sequence ID" value="KAG7354817.1"/>
    <property type="molecule type" value="Genomic_DNA"/>
</dbReference>
<protein>
    <submittedName>
        <fullName evidence="3">Cysteine-rich secretory protein family protein</fullName>
    </submittedName>
</protein>
<dbReference type="AlphaFoldDB" id="A0A9K3L3U3"/>
<proteinExistence type="predicted"/>
<evidence type="ECO:0000313" key="4">
    <source>
        <dbReference type="Proteomes" id="UP000693970"/>
    </source>
</evidence>
<gene>
    <name evidence="3" type="ORF">IV203_004173</name>
</gene>
<name>A0A9K3L3U3_9STRA</name>
<evidence type="ECO:0000259" key="2">
    <source>
        <dbReference type="Pfam" id="PF00188"/>
    </source>
</evidence>